<dbReference type="SUPFAM" id="SSF53822">
    <property type="entry name" value="Periplasmic binding protein-like I"/>
    <property type="match status" value="1"/>
</dbReference>
<dbReference type="InterPro" id="IPR050555">
    <property type="entry name" value="Bact_Solute-Bind_Prot2"/>
</dbReference>
<evidence type="ECO:0000313" key="6">
    <source>
        <dbReference type="Proteomes" id="UP000606889"/>
    </source>
</evidence>
<feature type="region of interest" description="Disordered" evidence="2">
    <location>
        <begin position="34"/>
        <end position="69"/>
    </location>
</feature>
<sequence length="396" mass="42320">MRKAILMKYVALMLAAVLALTLIGCSAAPAEESTAASAEPTQAASEEPAESASAEAASTPSTESAVGTGDEVDYMEGFDLTKDGFVIGFSNSYNGNTYRQTEEALFKELADKLKAEGVLSDYIIVESNQDNATQVSQIQSLVLKGVDAIIVDPGSATALNGAIEDAEAAGVPVIIANGGPVTTDKCYQINFDYTAAITPAAEYVVDRLNGKGDVLISRGIAGVPSDDGFYAGMMQVFEQYPDINIVGEVYSEWTTSVAQQQIASILPSLDNVDAVIGEGGDGYGAVQAFEAANREVPLVIGGNRGNFLSWWANEYEENGYETYSWTTNPGITAAGLFVAVDILRGKDVPREMNVGSIEITQQDMVDNIDYYKSMDADAIANQMYTYQWVQDTLYTQ</sequence>
<dbReference type="RefSeq" id="WP_186857727.1">
    <property type="nucleotide sequence ID" value="NZ_JACOON010000004.1"/>
</dbReference>
<feature type="domain" description="Periplasmic binding protein" evidence="4">
    <location>
        <begin position="87"/>
        <end position="346"/>
    </location>
</feature>
<keyword evidence="3" id="KW-0732">Signal</keyword>
<organism evidence="5 6">
    <name type="scientific">Christensenella tenuis</name>
    <dbReference type="NCBI Taxonomy" id="2763033"/>
    <lineage>
        <taxon>Bacteria</taxon>
        <taxon>Bacillati</taxon>
        <taxon>Bacillota</taxon>
        <taxon>Clostridia</taxon>
        <taxon>Christensenellales</taxon>
        <taxon>Christensenellaceae</taxon>
        <taxon>Christensenella</taxon>
    </lineage>
</organism>
<dbReference type="Pfam" id="PF13407">
    <property type="entry name" value="Peripla_BP_4"/>
    <property type="match status" value="1"/>
</dbReference>
<proteinExistence type="predicted"/>
<feature type="chain" id="PRO_5045242790" evidence="3">
    <location>
        <begin position="31"/>
        <end position="396"/>
    </location>
</feature>
<evidence type="ECO:0000256" key="1">
    <source>
        <dbReference type="ARBA" id="ARBA00004196"/>
    </source>
</evidence>
<keyword evidence="6" id="KW-1185">Reference proteome</keyword>
<dbReference type="InterPro" id="IPR025997">
    <property type="entry name" value="SBP_2_dom"/>
</dbReference>
<accession>A0ABR7EEK1</accession>
<gene>
    <name evidence="5" type="ORF">H8S18_07670</name>
</gene>
<feature type="signal peptide" evidence="3">
    <location>
        <begin position="1"/>
        <end position="30"/>
    </location>
</feature>
<feature type="compositionally biased region" description="Low complexity" evidence="2">
    <location>
        <begin position="34"/>
        <end position="65"/>
    </location>
</feature>
<dbReference type="Gene3D" id="3.40.50.2300">
    <property type="match status" value="2"/>
</dbReference>
<dbReference type="EMBL" id="JACOON010000004">
    <property type="protein sequence ID" value="MBC5648212.1"/>
    <property type="molecule type" value="Genomic_DNA"/>
</dbReference>
<dbReference type="InterPro" id="IPR028082">
    <property type="entry name" value="Peripla_BP_I"/>
</dbReference>
<dbReference type="PANTHER" id="PTHR30036">
    <property type="entry name" value="D-XYLOSE-BINDING PERIPLASMIC PROTEIN"/>
    <property type="match status" value="1"/>
</dbReference>
<evidence type="ECO:0000256" key="2">
    <source>
        <dbReference type="SAM" id="MobiDB-lite"/>
    </source>
</evidence>
<evidence type="ECO:0000313" key="5">
    <source>
        <dbReference type="EMBL" id="MBC5648212.1"/>
    </source>
</evidence>
<evidence type="ECO:0000256" key="3">
    <source>
        <dbReference type="SAM" id="SignalP"/>
    </source>
</evidence>
<comment type="subcellular location">
    <subcellularLocation>
        <location evidence="1">Cell envelope</location>
    </subcellularLocation>
</comment>
<dbReference type="Proteomes" id="UP000606889">
    <property type="component" value="Unassembled WGS sequence"/>
</dbReference>
<comment type="caution">
    <text evidence="5">The sequence shown here is derived from an EMBL/GenBank/DDBJ whole genome shotgun (WGS) entry which is preliminary data.</text>
</comment>
<dbReference type="PROSITE" id="PS51257">
    <property type="entry name" value="PROKAR_LIPOPROTEIN"/>
    <property type="match status" value="1"/>
</dbReference>
<reference evidence="5 6" key="1">
    <citation type="submission" date="2020-08" db="EMBL/GenBank/DDBJ databases">
        <title>Genome public.</title>
        <authorList>
            <person name="Liu C."/>
            <person name="Sun Q."/>
        </authorList>
    </citation>
    <scope>NUCLEOTIDE SEQUENCE [LARGE SCALE GENOMIC DNA]</scope>
    <source>
        <strain evidence="5 6">NSJ-35</strain>
    </source>
</reference>
<protein>
    <submittedName>
        <fullName evidence="5">Substrate-binding domain-containing protein</fullName>
    </submittedName>
</protein>
<name>A0ABR7EEK1_9FIRM</name>
<evidence type="ECO:0000259" key="4">
    <source>
        <dbReference type="Pfam" id="PF13407"/>
    </source>
</evidence>